<evidence type="ECO:0000256" key="3">
    <source>
        <dbReference type="PIRSR" id="PIRSR037238-1"/>
    </source>
</evidence>
<gene>
    <name evidence="5" type="ORF">I2H38_17830</name>
</gene>
<dbReference type="PANTHER" id="PTHR43808">
    <property type="entry name" value="ACETYLORNITHINE DEACETYLASE"/>
    <property type="match status" value="1"/>
</dbReference>
<protein>
    <submittedName>
        <fullName evidence="5">M20 family metallopeptidase</fullName>
    </submittedName>
</protein>
<name>A0A931FR08_9HYPH</name>
<organism evidence="5 6">
    <name type="scientific">Microvirga alba</name>
    <dbReference type="NCBI Taxonomy" id="2791025"/>
    <lineage>
        <taxon>Bacteria</taxon>
        <taxon>Pseudomonadati</taxon>
        <taxon>Pseudomonadota</taxon>
        <taxon>Alphaproteobacteria</taxon>
        <taxon>Hyphomicrobiales</taxon>
        <taxon>Methylobacteriaceae</taxon>
        <taxon>Microvirga</taxon>
    </lineage>
</organism>
<dbReference type="GO" id="GO:0016787">
    <property type="term" value="F:hydrolase activity"/>
    <property type="evidence" value="ECO:0007669"/>
    <property type="project" value="UniProtKB-KW"/>
</dbReference>
<evidence type="ECO:0000256" key="2">
    <source>
        <dbReference type="ARBA" id="ARBA00022801"/>
    </source>
</evidence>
<reference evidence="5" key="1">
    <citation type="submission" date="2020-11" db="EMBL/GenBank/DDBJ databases">
        <authorList>
            <person name="Kim M.K."/>
        </authorList>
    </citation>
    <scope>NUCLEOTIDE SEQUENCE</scope>
    <source>
        <strain evidence="5">BT350</strain>
    </source>
</reference>
<sequence>MTAGESRIVEWLSEQEEAMVSLLGELVNTDSGTYDKAGVDAAGEPLRRFFEAAGLQVEILPHPTFGDAIRAMLPHETANDQRPIVLMGHRDTVFPMGEAGRRPFRVENGRAYGPGVADMKSGLVMNAFVIAALARFGGHSAPVVALVTSDEEIASPSSRPVIEEQARRSRAVFNAEPSRAPNVIVRGRKGGVFMSFEVFGKAAHSGAHYERGVSAIEELSRKVPALHRLTDLDRGITVNVGLISGGQTVNTIAPYARGEIDLRYVRSEDRAAMIEAIRAIVATCSLPGTTAQLTIKGEFLPLEETAESQALFETYRKAARDLGFDVEAEFTGGCADSGYTAAQGCPTLCSIGPVGDGGHTPDEYVLVDSMVPCAQALALSVMRLRA</sequence>
<dbReference type="Gene3D" id="3.30.70.360">
    <property type="match status" value="1"/>
</dbReference>
<dbReference type="Proteomes" id="UP000599312">
    <property type="component" value="Unassembled WGS sequence"/>
</dbReference>
<keyword evidence="2" id="KW-0378">Hydrolase</keyword>
<dbReference type="InterPro" id="IPR011650">
    <property type="entry name" value="Peptidase_M20_dimer"/>
</dbReference>
<dbReference type="Pfam" id="PF07687">
    <property type="entry name" value="M20_dimer"/>
    <property type="match status" value="1"/>
</dbReference>
<dbReference type="CDD" id="cd03885">
    <property type="entry name" value="M20_CPDG2"/>
    <property type="match status" value="1"/>
</dbReference>
<dbReference type="EMBL" id="JADQDO010000011">
    <property type="protein sequence ID" value="MBF9235237.1"/>
    <property type="molecule type" value="Genomic_DNA"/>
</dbReference>
<dbReference type="SUPFAM" id="SSF55031">
    <property type="entry name" value="Bacterial exopeptidase dimerisation domain"/>
    <property type="match status" value="1"/>
</dbReference>
<evidence type="ECO:0000259" key="4">
    <source>
        <dbReference type="Pfam" id="PF07687"/>
    </source>
</evidence>
<evidence type="ECO:0000313" key="6">
    <source>
        <dbReference type="Proteomes" id="UP000599312"/>
    </source>
</evidence>
<accession>A0A931FR08</accession>
<dbReference type="InterPro" id="IPR002933">
    <property type="entry name" value="Peptidase_M20"/>
</dbReference>
<dbReference type="InterPro" id="IPR036264">
    <property type="entry name" value="Bact_exopeptidase_dim_dom"/>
</dbReference>
<dbReference type="PIRSF" id="PIRSF037238">
    <property type="entry name" value="Carboxypeptidase_G2"/>
    <property type="match status" value="1"/>
</dbReference>
<proteinExistence type="predicted"/>
<dbReference type="SUPFAM" id="SSF53187">
    <property type="entry name" value="Zn-dependent exopeptidases"/>
    <property type="match status" value="1"/>
</dbReference>
<dbReference type="GO" id="GO:0046872">
    <property type="term" value="F:metal ion binding"/>
    <property type="evidence" value="ECO:0007669"/>
    <property type="project" value="UniProtKB-KW"/>
</dbReference>
<keyword evidence="6" id="KW-1185">Reference proteome</keyword>
<comment type="caution">
    <text evidence="5">The sequence shown here is derived from an EMBL/GenBank/DDBJ whole genome shotgun (WGS) entry which is preliminary data.</text>
</comment>
<dbReference type="InterPro" id="IPR050072">
    <property type="entry name" value="Peptidase_M20A"/>
</dbReference>
<dbReference type="Gene3D" id="3.40.630.10">
    <property type="entry name" value="Zn peptidases"/>
    <property type="match status" value="1"/>
</dbReference>
<dbReference type="Pfam" id="PF01546">
    <property type="entry name" value="Peptidase_M20"/>
    <property type="match status" value="1"/>
</dbReference>
<feature type="active site" description="Proton acceptor" evidence="3">
    <location>
        <position position="151"/>
    </location>
</feature>
<feature type="domain" description="Peptidase M20 dimerisation" evidence="4">
    <location>
        <begin position="187"/>
        <end position="283"/>
    </location>
</feature>
<dbReference type="RefSeq" id="WP_196273306.1">
    <property type="nucleotide sequence ID" value="NZ_JADQDO010000011.1"/>
</dbReference>
<feature type="active site" evidence="3">
    <location>
        <position position="91"/>
    </location>
</feature>
<dbReference type="InterPro" id="IPR017150">
    <property type="entry name" value="Pept_M20_glutamate_carboxypep"/>
</dbReference>
<evidence type="ECO:0000313" key="5">
    <source>
        <dbReference type="EMBL" id="MBF9235237.1"/>
    </source>
</evidence>
<evidence type="ECO:0000256" key="1">
    <source>
        <dbReference type="ARBA" id="ARBA00022723"/>
    </source>
</evidence>
<dbReference type="PANTHER" id="PTHR43808:SF9">
    <property type="entry name" value="BLL0789 PROTEIN"/>
    <property type="match status" value="1"/>
</dbReference>
<keyword evidence="1" id="KW-0479">Metal-binding</keyword>
<dbReference type="AlphaFoldDB" id="A0A931FR08"/>